<keyword evidence="2" id="KW-1185">Reference proteome</keyword>
<accession>A0A448VHM9</accession>
<evidence type="ECO:0000313" key="2">
    <source>
        <dbReference type="Proteomes" id="UP000272771"/>
    </source>
</evidence>
<gene>
    <name evidence="1" type="ORF">NCTC12742_00119</name>
</gene>
<protein>
    <submittedName>
        <fullName evidence="1">Uncharacterized protein</fullName>
    </submittedName>
</protein>
<dbReference type="EMBL" id="LR134533">
    <property type="protein sequence ID" value="VEJ49277.1"/>
    <property type="molecule type" value="Genomic_DNA"/>
</dbReference>
<evidence type="ECO:0000313" key="1">
    <source>
        <dbReference type="EMBL" id="VEJ49277.1"/>
    </source>
</evidence>
<reference evidence="1 2" key="1">
    <citation type="submission" date="2018-12" db="EMBL/GenBank/DDBJ databases">
        <authorList>
            <consortium name="Pathogen Informatics"/>
        </authorList>
    </citation>
    <scope>NUCLEOTIDE SEQUENCE [LARGE SCALE GENOMIC DNA]</scope>
    <source>
        <strain evidence="1 2">NCTC12742</strain>
    </source>
</reference>
<dbReference type="AlphaFoldDB" id="A0A448VHM9"/>
<name>A0A448VHM9_9NEIS</name>
<proteinExistence type="predicted"/>
<dbReference type="Proteomes" id="UP000272771">
    <property type="component" value="Chromosome"/>
</dbReference>
<sequence>MNKTAVLTALTAAFRKEFQNGLESVKPSYYGHCHDGAIEYGYQYLRVAGQIPANARMGRPTPS</sequence>
<organism evidence="1 2">
    <name type="scientific">Neisseria weaveri</name>
    <dbReference type="NCBI Taxonomy" id="28091"/>
    <lineage>
        <taxon>Bacteria</taxon>
        <taxon>Pseudomonadati</taxon>
        <taxon>Pseudomonadota</taxon>
        <taxon>Betaproteobacteria</taxon>
        <taxon>Neisseriales</taxon>
        <taxon>Neisseriaceae</taxon>
        <taxon>Neisseria</taxon>
    </lineage>
</organism>